<dbReference type="AlphaFoldDB" id="A0A0M9GGM8"/>
<dbReference type="InterPro" id="IPR029044">
    <property type="entry name" value="Nucleotide-diphossugar_trans"/>
</dbReference>
<evidence type="ECO:0000313" key="2">
    <source>
        <dbReference type="Proteomes" id="UP000037931"/>
    </source>
</evidence>
<proteinExistence type="predicted"/>
<dbReference type="Gene3D" id="3.90.550.10">
    <property type="entry name" value="Spore Coat Polysaccharide Biosynthesis Protein SpsA, Chain A"/>
    <property type="match status" value="1"/>
</dbReference>
<dbReference type="STRING" id="50340.PF66_02515"/>
<keyword evidence="2" id="KW-1185">Reference proteome</keyword>
<dbReference type="SUPFAM" id="SSF53448">
    <property type="entry name" value="Nucleotide-diphospho-sugar transferases"/>
    <property type="match status" value="1"/>
</dbReference>
<evidence type="ECO:0000313" key="1">
    <source>
        <dbReference type="EMBL" id="KPA90454.1"/>
    </source>
</evidence>
<gene>
    <name evidence="1" type="ORF">PF66_02515</name>
</gene>
<sequence length="324" mass="36884">MRAPGLPGNQSVNGLVVITTYFNPCGYATRRSNYDLFIAGMRRAGVTCITVECAFGDEPFELPPSLDVIQVRARTLLWQKERLLNLAASWLPGSCRHVAWLDCDILFDNPSWARDLVCVLHEYPVAQVFESCLRLERGNVEGATADIAHSFAAVMQRQPDSLDAGRYDLHGHTGYGWAMRREIFDEVGLYECAVSGSADHFMAHAIFDDYNFCIRNALKHDPRQIDHLKAWGRRFHQRVQGRLGVVPGRIRHLWHGDAVNRRYFLRMHDITDLGFDPWTDLQIVPGAPLEWAEGMDKPGLRQYFANYFASRREDGHQALQENPA</sequence>
<dbReference type="PATRIC" id="fig|50340.43.peg.5900"/>
<accession>A0A0M9GGM8</accession>
<dbReference type="EMBL" id="JSYZ01000009">
    <property type="protein sequence ID" value="KPA90454.1"/>
    <property type="molecule type" value="Genomic_DNA"/>
</dbReference>
<name>A0A0M9GGM8_9PSED</name>
<protein>
    <recommendedName>
        <fullName evidence="3">Glycosyl transferase family 2</fullName>
    </recommendedName>
</protein>
<reference evidence="1 2" key="1">
    <citation type="journal article" date="2015" name="PLoS ONE">
        <title>Rice-Infecting Pseudomonas Genomes Are Highly Accessorized and Harbor Multiple Putative Virulence Mechanisms to Cause Sheath Brown Rot.</title>
        <authorList>
            <person name="Quibod I.L."/>
            <person name="Grande G."/>
            <person name="Oreiro E.G."/>
            <person name="Borja F.N."/>
            <person name="Dossa G.S."/>
            <person name="Mauleon R."/>
            <person name="Cruz C.V."/>
            <person name="Oliva R."/>
        </authorList>
    </citation>
    <scope>NUCLEOTIDE SEQUENCE [LARGE SCALE GENOMIC DNA]</scope>
    <source>
        <strain evidence="1 2">IRRI 6609</strain>
    </source>
</reference>
<dbReference type="Proteomes" id="UP000037931">
    <property type="component" value="Unassembled WGS sequence"/>
</dbReference>
<comment type="caution">
    <text evidence="1">The sequence shown here is derived from an EMBL/GenBank/DDBJ whole genome shotgun (WGS) entry which is preliminary data.</text>
</comment>
<organism evidence="1 2">
    <name type="scientific">Pseudomonas asplenii</name>
    <dbReference type="NCBI Taxonomy" id="53407"/>
    <lineage>
        <taxon>Bacteria</taxon>
        <taxon>Pseudomonadati</taxon>
        <taxon>Pseudomonadota</taxon>
        <taxon>Gammaproteobacteria</taxon>
        <taxon>Pseudomonadales</taxon>
        <taxon>Pseudomonadaceae</taxon>
        <taxon>Pseudomonas</taxon>
    </lineage>
</organism>
<evidence type="ECO:0008006" key="3">
    <source>
        <dbReference type="Google" id="ProtNLM"/>
    </source>
</evidence>